<proteinExistence type="predicted"/>
<feature type="region of interest" description="Disordered" evidence="1">
    <location>
        <begin position="22"/>
        <end position="49"/>
    </location>
</feature>
<dbReference type="RefSeq" id="WP_106088501.1">
    <property type="nucleotide sequence ID" value="NZ_PVNL01000035.1"/>
</dbReference>
<dbReference type="AlphaFoldDB" id="A0A2S9YUS1"/>
<evidence type="ECO:0000313" key="3">
    <source>
        <dbReference type="Proteomes" id="UP000238823"/>
    </source>
</evidence>
<organism evidence="2 3">
    <name type="scientific">Enhygromyxa salina</name>
    <dbReference type="NCBI Taxonomy" id="215803"/>
    <lineage>
        <taxon>Bacteria</taxon>
        <taxon>Pseudomonadati</taxon>
        <taxon>Myxococcota</taxon>
        <taxon>Polyangia</taxon>
        <taxon>Nannocystales</taxon>
        <taxon>Nannocystaceae</taxon>
        <taxon>Enhygromyxa</taxon>
    </lineage>
</organism>
<accession>A0A2S9YUS1</accession>
<protein>
    <submittedName>
        <fullName evidence="2">Uncharacterized protein</fullName>
    </submittedName>
</protein>
<comment type="caution">
    <text evidence="2">The sequence shown here is derived from an EMBL/GenBank/DDBJ whole genome shotgun (WGS) entry which is preliminary data.</text>
</comment>
<reference evidence="2 3" key="1">
    <citation type="submission" date="2018-03" db="EMBL/GenBank/DDBJ databases">
        <title>Draft Genome Sequences of the Obligatory Marine Myxobacteria Enhygromyxa salina SWB007.</title>
        <authorList>
            <person name="Poehlein A."/>
            <person name="Moghaddam J.A."/>
            <person name="Harms H."/>
            <person name="Alanjari M."/>
            <person name="Koenig G.M."/>
            <person name="Daniel R."/>
            <person name="Schaeberle T.F."/>
        </authorList>
    </citation>
    <scope>NUCLEOTIDE SEQUENCE [LARGE SCALE GENOMIC DNA]</scope>
    <source>
        <strain evidence="2 3">SWB007</strain>
    </source>
</reference>
<dbReference type="EMBL" id="PVNL01000035">
    <property type="protein sequence ID" value="PRQ08834.1"/>
    <property type="molecule type" value="Genomic_DNA"/>
</dbReference>
<sequence length="293" mass="32259">MHELRHWGFVLMLGVPACTGPSAREQVGHEQPPSSAQHPSEPPSFPPVTLDQPECQACIRNDIGQCRLERMGYCPGGPKNTHEACEYEVECPKRCCERFPILGGVALVRPGKSVWDFGYQREPFEVARVPRSSRGLLVRVMDIDDDHVQVRSIGAATPDACTNVLDDLRGVILWLDVKPGDLKPAPKTCSAAVYAIGDLDNQDYALRSDGTYALEFDAAAYGEARVVKAYTPIEYPRREGDDNAFISGVTIEHIVLPQDESVACEGNRCCYRLPGALRPQLCSKPQAVHNATR</sequence>
<gene>
    <name evidence="2" type="ORF">ENSA7_14660</name>
</gene>
<evidence type="ECO:0000256" key="1">
    <source>
        <dbReference type="SAM" id="MobiDB-lite"/>
    </source>
</evidence>
<evidence type="ECO:0000313" key="2">
    <source>
        <dbReference type="EMBL" id="PRQ08834.1"/>
    </source>
</evidence>
<dbReference type="Proteomes" id="UP000238823">
    <property type="component" value="Unassembled WGS sequence"/>
</dbReference>
<name>A0A2S9YUS1_9BACT</name>